<keyword evidence="2" id="KW-1185">Reference proteome</keyword>
<reference evidence="1 2" key="1">
    <citation type="submission" date="2018-11" db="EMBL/GenBank/DDBJ databases">
        <title>Genome sequence and assembly of Colletotrichum spinosum.</title>
        <authorList>
            <person name="Gan P."/>
            <person name="Shirasu K."/>
        </authorList>
    </citation>
    <scope>NUCLEOTIDE SEQUENCE [LARGE SCALE GENOMIC DNA]</scope>
    <source>
        <strain evidence="1 2">CBS 515.97</strain>
    </source>
</reference>
<name>A0A4R8QB66_9PEZI</name>
<proteinExistence type="predicted"/>
<organism evidence="1 2">
    <name type="scientific">Colletotrichum spinosum</name>
    <dbReference type="NCBI Taxonomy" id="1347390"/>
    <lineage>
        <taxon>Eukaryota</taxon>
        <taxon>Fungi</taxon>
        <taxon>Dikarya</taxon>
        <taxon>Ascomycota</taxon>
        <taxon>Pezizomycotina</taxon>
        <taxon>Sordariomycetes</taxon>
        <taxon>Hypocreomycetidae</taxon>
        <taxon>Glomerellales</taxon>
        <taxon>Glomerellaceae</taxon>
        <taxon>Colletotrichum</taxon>
        <taxon>Colletotrichum orbiculare species complex</taxon>
    </lineage>
</organism>
<accession>A0A4R8QB66</accession>
<gene>
    <name evidence="1" type="ORF">C8035_v008370</name>
</gene>
<sequence length="211" mass="22898">MATPLCDSFKALAIEEEPALTASELIRKREPGGFAGDSSERVSTMSHITAISTVLQAYLYDDPEFEDKGFLRLTPGDRAPCFGCLSSLHVDAEKLLCVVDKHSPKDCPTSKLHPRVRRVFAMSSKPSNPLRYSLDITSVQTLLGDGESVITIEASYFKFWSAFGCCVIVEGPPITNAEADSSEREDCFAAQTIPTLTDSGLLGRNEGILAC</sequence>
<dbReference type="Proteomes" id="UP000295083">
    <property type="component" value="Unassembled WGS sequence"/>
</dbReference>
<evidence type="ECO:0000313" key="1">
    <source>
        <dbReference type="EMBL" id="TDZ35947.1"/>
    </source>
</evidence>
<dbReference type="AlphaFoldDB" id="A0A4R8QB66"/>
<protein>
    <submittedName>
        <fullName evidence="1">Uncharacterized protein</fullName>
    </submittedName>
</protein>
<evidence type="ECO:0000313" key="2">
    <source>
        <dbReference type="Proteomes" id="UP000295083"/>
    </source>
</evidence>
<dbReference type="EMBL" id="QAPG01000036">
    <property type="protein sequence ID" value="TDZ35947.1"/>
    <property type="molecule type" value="Genomic_DNA"/>
</dbReference>
<comment type="caution">
    <text evidence="1">The sequence shown here is derived from an EMBL/GenBank/DDBJ whole genome shotgun (WGS) entry which is preliminary data.</text>
</comment>